<feature type="compositionally biased region" description="Basic and acidic residues" evidence="5">
    <location>
        <begin position="541"/>
        <end position="553"/>
    </location>
</feature>
<dbReference type="FunFam" id="1.20.1250.20:FF:000196">
    <property type="entry name" value="MFS toxin efflux pump (AflT)"/>
    <property type="match status" value="1"/>
</dbReference>
<dbReference type="InParanoid" id="A0A0C3GJ94"/>
<dbReference type="GO" id="GO:0005886">
    <property type="term" value="C:plasma membrane"/>
    <property type="evidence" value="ECO:0007669"/>
    <property type="project" value="TreeGrafter"/>
</dbReference>
<reference evidence="8 9" key="1">
    <citation type="submission" date="2014-04" db="EMBL/GenBank/DDBJ databases">
        <authorList>
            <consortium name="DOE Joint Genome Institute"/>
            <person name="Kuo A."/>
            <person name="Martino E."/>
            <person name="Perotto S."/>
            <person name="Kohler A."/>
            <person name="Nagy L.G."/>
            <person name="Floudas D."/>
            <person name="Copeland A."/>
            <person name="Barry K.W."/>
            <person name="Cichocki N."/>
            <person name="Veneault-Fourrey C."/>
            <person name="LaButti K."/>
            <person name="Lindquist E.A."/>
            <person name="Lipzen A."/>
            <person name="Lundell T."/>
            <person name="Morin E."/>
            <person name="Murat C."/>
            <person name="Sun H."/>
            <person name="Tunlid A."/>
            <person name="Henrissat B."/>
            <person name="Grigoriev I.V."/>
            <person name="Hibbett D.S."/>
            <person name="Martin F."/>
            <person name="Nordberg H.P."/>
            <person name="Cantor M.N."/>
            <person name="Hua S.X."/>
        </authorList>
    </citation>
    <scope>NUCLEOTIDE SEQUENCE [LARGE SCALE GENOMIC DNA]</scope>
    <source>
        <strain evidence="8 9">Zn</strain>
    </source>
</reference>
<keyword evidence="4 6" id="KW-0472">Membrane</keyword>
<evidence type="ECO:0000313" key="9">
    <source>
        <dbReference type="Proteomes" id="UP000054321"/>
    </source>
</evidence>
<feature type="transmembrane region" description="Helical" evidence="6">
    <location>
        <begin position="127"/>
        <end position="152"/>
    </location>
</feature>
<feature type="transmembrane region" description="Helical" evidence="6">
    <location>
        <begin position="72"/>
        <end position="90"/>
    </location>
</feature>
<feature type="transmembrane region" description="Helical" evidence="6">
    <location>
        <begin position="228"/>
        <end position="248"/>
    </location>
</feature>
<dbReference type="SUPFAM" id="SSF103473">
    <property type="entry name" value="MFS general substrate transporter"/>
    <property type="match status" value="1"/>
</dbReference>
<evidence type="ECO:0000256" key="3">
    <source>
        <dbReference type="ARBA" id="ARBA00022989"/>
    </source>
</evidence>
<dbReference type="PROSITE" id="PS50850">
    <property type="entry name" value="MFS"/>
    <property type="match status" value="1"/>
</dbReference>
<feature type="transmembrane region" description="Helical" evidence="6">
    <location>
        <begin position="398"/>
        <end position="418"/>
    </location>
</feature>
<keyword evidence="9" id="KW-1185">Reference proteome</keyword>
<dbReference type="HOGENOM" id="CLU_000960_22_1_1"/>
<name>A0A0C3GJ94_OIDMZ</name>
<evidence type="ECO:0000256" key="1">
    <source>
        <dbReference type="ARBA" id="ARBA00004141"/>
    </source>
</evidence>
<feature type="transmembrane region" description="Helical" evidence="6">
    <location>
        <begin position="339"/>
        <end position="357"/>
    </location>
</feature>
<sequence length="553" mass="59045">MSFETPDGDDTKPTESKTITAQDEDHKYPSTAVALTILVSCLFSMFLISLDRTIIGTAIPQITKEFHSVNDIGWYGSAFMLTTCSVQLLYGRIYKLFPVKYVFIVAIAVFEIGSAVCGAAPSSNALIVGRAIAGAGAAGIMSGVMQILVHVVPLEKRPLFAGLFGAVGGISAVVGPLLGGVFTERLSWRWCFYINLPFGAVSVTAVMVLMKNFKPLEGSLPLRQKLSLLDLTGTTVFVPCMTCLILALEWGGDTYAWNNWRIILLFIIFGVLFLAWLAIQAWKQEDATLPPRIFFQRSIVAGFVYNTTISASLMIVVYYLPLWFQAVKGQNPSTSGVSVLPSILSLVVASILSGVFTQRVGYYWPPMNASPILASVGAGLLTTLKVDTGHSKWIGFQVLFGLGAGLGLQQATLAAQAVLRGPDISTGISVIFFGQQLGGAIFLAIAETIFDQKLANSLQDIPGANADAIIKAGAADLQNDVPAFVLPQVLSAYNNAVTATLYLATGAACITLIPALFIEWKNIKSKKKDTGTNVSSTIGSRGKEGTKDPGSEA</sequence>
<reference evidence="9" key="2">
    <citation type="submission" date="2015-01" db="EMBL/GenBank/DDBJ databases">
        <title>Evolutionary Origins and Diversification of the Mycorrhizal Mutualists.</title>
        <authorList>
            <consortium name="DOE Joint Genome Institute"/>
            <consortium name="Mycorrhizal Genomics Consortium"/>
            <person name="Kohler A."/>
            <person name="Kuo A."/>
            <person name="Nagy L.G."/>
            <person name="Floudas D."/>
            <person name="Copeland A."/>
            <person name="Barry K.W."/>
            <person name="Cichocki N."/>
            <person name="Veneault-Fourrey C."/>
            <person name="LaButti K."/>
            <person name="Lindquist E.A."/>
            <person name="Lipzen A."/>
            <person name="Lundell T."/>
            <person name="Morin E."/>
            <person name="Murat C."/>
            <person name="Riley R."/>
            <person name="Ohm R."/>
            <person name="Sun H."/>
            <person name="Tunlid A."/>
            <person name="Henrissat B."/>
            <person name="Grigoriev I.V."/>
            <person name="Hibbett D.S."/>
            <person name="Martin F."/>
        </authorList>
    </citation>
    <scope>NUCLEOTIDE SEQUENCE [LARGE SCALE GENOMIC DNA]</scope>
    <source>
        <strain evidence="9">Zn</strain>
    </source>
</reference>
<dbReference type="Pfam" id="PF07690">
    <property type="entry name" value="MFS_1"/>
    <property type="match status" value="1"/>
</dbReference>
<dbReference type="CDD" id="cd17502">
    <property type="entry name" value="MFS_Azr1_MDR_like"/>
    <property type="match status" value="1"/>
</dbReference>
<evidence type="ECO:0000256" key="4">
    <source>
        <dbReference type="ARBA" id="ARBA00023136"/>
    </source>
</evidence>
<proteinExistence type="predicted"/>
<evidence type="ECO:0000259" key="7">
    <source>
        <dbReference type="PROSITE" id="PS50850"/>
    </source>
</evidence>
<feature type="transmembrane region" description="Helical" evidence="6">
    <location>
        <begin position="159"/>
        <end position="181"/>
    </location>
</feature>
<comment type="subcellular location">
    <subcellularLocation>
        <location evidence="1">Membrane</location>
        <topology evidence="1">Multi-pass membrane protein</topology>
    </subcellularLocation>
</comment>
<evidence type="ECO:0000256" key="2">
    <source>
        <dbReference type="ARBA" id="ARBA00022692"/>
    </source>
</evidence>
<dbReference type="Proteomes" id="UP000054321">
    <property type="component" value="Unassembled WGS sequence"/>
</dbReference>
<feature type="region of interest" description="Disordered" evidence="5">
    <location>
        <begin position="528"/>
        <end position="553"/>
    </location>
</feature>
<dbReference type="Gene3D" id="1.20.1250.20">
    <property type="entry name" value="MFS general substrate transporter like domains"/>
    <property type="match status" value="1"/>
</dbReference>
<dbReference type="EMBL" id="KN832885">
    <property type="protein sequence ID" value="KIM96220.1"/>
    <property type="molecule type" value="Genomic_DNA"/>
</dbReference>
<dbReference type="InterPro" id="IPR036259">
    <property type="entry name" value="MFS_trans_sf"/>
</dbReference>
<dbReference type="Gene3D" id="1.20.1720.10">
    <property type="entry name" value="Multidrug resistance protein D"/>
    <property type="match status" value="1"/>
</dbReference>
<evidence type="ECO:0000256" key="5">
    <source>
        <dbReference type="SAM" id="MobiDB-lite"/>
    </source>
</evidence>
<feature type="transmembrane region" description="Helical" evidence="6">
    <location>
        <begin position="260"/>
        <end position="279"/>
    </location>
</feature>
<dbReference type="InterPro" id="IPR020846">
    <property type="entry name" value="MFS_dom"/>
</dbReference>
<feature type="domain" description="Major facilitator superfamily (MFS) profile" evidence="7">
    <location>
        <begin position="37"/>
        <end position="523"/>
    </location>
</feature>
<keyword evidence="3 6" id="KW-1133">Transmembrane helix</keyword>
<feature type="transmembrane region" description="Helical" evidence="6">
    <location>
        <begin position="187"/>
        <end position="208"/>
    </location>
</feature>
<feature type="transmembrane region" description="Helical" evidence="6">
    <location>
        <begin position="102"/>
        <end position="121"/>
    </location>
</feature>
<gene>
    <name evidence="8" type="ORF">OIDMADRAFT_170927</name>
</gene>
<feature type="transmembrane region" description="Helical" evidence="6">
    <location>
        <begin position="499"/>
        <end position="518"/>
    </location>
</feature>
<dbReference type="GO" id="GO:0022857">
    <property type="term" value="F:transmembrane transporter activity"/>
    <property type="evidence" value="ECO:0007669"/>
    <property type="project" value="InterPro"/>
</dbReference>
<dbReference type="PANTHER" id="PTHR23501">
    <property type="entry name" value="MAJOR FACILITATOR SUPERFAMILY"/>
    <property type="match status" value="1"/>
</dbReference>
<dbReference type="PANTHER" id="PTHR23501:SF201">
    <property type="entry name" value="MFS AFLATOXIN EFFLUX PUMP"/>
    <property type="match status" value="1"/>
</dbReference>
<feature type="transmembrane region" description="Helical" evidence="6">
    <location>
        <begin position="299"/>
        <end position="319"/>
    </location>
</feature>
<dbReference type="FunFam" id="1.20.1720.10:FF:000012">
    <property type="entry name" value="MFS toxin efflux pump (AflT)"/>
    <property type="match status" value="1"/>
</dbReference>
<dbReference type="AlphaFoldDB" id="A0A0C3GJ94"/>
<accession>A0A0C3GJ94</accession>
<evidence type="ECO:0000256" key="6">
    <source>
        <dbReference type="SAM" id="Phobius"/>
    </source>
</evidence>
<protein>
    <recommendedName>
        <fullName evidence="7">Major facilitator superfamily (MFS) profile domain-containing protein</fullName>
    </recommendedName>
</protein>
<feature type="transmembrane region" description="Helical" evidence="6">
    <location>
        <begin position="32"/>
        <end position="50"/>
    </location>
</feature>
<dbReference type="OrthoDB" id="10021397at2759"/>
<feature type="region of interest" description="Disordered" evidence="5">
    <location>
        <begin position="1"/>
        <end position="23"/>
    </location>
</feature>
<dbReference type="FunCoup" id="A0A0C3GJ94">
    <property type="interactions" value="92"/>
</dbReference>
<organism evidence="8 9">
    <name type="scientific">Oidiodendron maius (strain Zn)</name>
    <dbReference type="NCBI Taxonomy" id="913774"/>
    <lineage>
        <taxon>Eukaryota</taxon>
        <taxon>Fungi</taxon>
        <taxon>Dikarya</taxon>
        <taxon>Ascomycota</taxon>
        <taxon>Pezizomycotina</taxon>
        <taxon>Leotiomycetes</taxon>
        <taxon>Leotiomycetes incertae sedis</taxon>
        <taxon>Myxotrichaceae</taxon>
        <taxon>Oidiodendron</taxon>
    </lineage>
</organism>
<evidence type="ECO:0000313" key="8">
    <source>
        <dbReference type="EMBL" id="KIM96220.1"/>
    </source>
</evidence>
<feature type="transmembrane region" description="Helical" evidence="6">
    <location>
        <begin position="430"/>
        <end position="450"/>
    </location>
</feature>
<dbReference type="InterPro" id="IPR011701">
    <property type="entry name" value="MFS"/>
</dbReference>
<keyword evidence="2 6" id="KW-0812">Transmembrane</keyword>